<evidence type="ECO:0000313" key="2">
    <source>
        <dbReference type="EMBL" id="KAK5706691.1"/>
    </source>
</evidence>
<dbReference type="InterPro" id="IPR029058">
    <property type="entry name" value="AB_hydrolase_fold"/>
</dbReference>
<proteinExistence type="inferred from homology"/>
<reference evidence="2" key="1">
    <citation type="submission" date="2023-08" db="EMBL/GenBank/DDBJ databases">
        <title>Black Yeasts Isolated from many extreme environments.</title>
        <authorList>
            <person name="Coleine C."/>
            <person name="Stajich J.E."/>
            <person name="Selbmann L."/>
        </authorList>
    </citation>
    <scope>NUCLEOTIDE SEQUENCE</scope>
    <source>
        <strain evidence="2">CCFEE 5810</strain>
    </source>
</reference>
<keyword evidence="1" id="KW-0732">Signal</keyword>
<dbReference type="GO" id="GO:0004806">
    <property type="term" value="F:triacylglycerol lipase activity"/>
    <property type="evidence" value="ECO:0007669"/>
    <property type="project" value="UniProtKB-UniRule"/>
</dbReference>
<organism evidence="2 3">
    <name type="scientific">Elasticomyces elasticus</name>
    <dbReference type="NCBI Taxonomy" id="574655"/>
    <lineage>
        <taxon>Eukaryota</taxon>
        <taxon>Fungi</taxon>
        <taxon>Dikarya</taxon>
        <taxon>Ascomycota</taxon>
        <taxon>Pezizomycotina</taxon>
        <taxon>Dothideomycetes</taxon>
        <taxon>Dothideomycetidae</taxon>
        <taxon>Mycosphaerellales</taxon>
        <taxon>Teratosphaeriaceae</taxon>
        <taxon>Elasticomyces</taxon>
    </lineage>
</organism>
<accession>A0AAN8A576</accession>
<comment type="caution">
    <text evidence="2">The sequence shown here is derived from an EMBL/GenBank/DDBJ whole genome shotgun (WGS) entry which is preliminary data.</text>
</comment>
<feature type="signal peptide" evidence="1">
    <location>
        <begin position="1"/>
        <end position="23"/>
    </location>
</feature>
<name>A0AAN8A576_9PEZI</name>
<feature type="chain" id="PRO_5042675311" description="Triacylglycerol lipase" evidence="1">
    <location>
        <begin position="24"/>
        <end position="455"/>
    </location>
</feature>
<evidence type="ECO:0000256" key="1">
    <source>
        <dbReference type="PIRNR" id="PIRNR029171"/>
    </source>
</evidence>
<evidence type="ECO:0000313" key="3">
    <source>
        <dbReference type="Proteomes" id="UP001310594"/>
    </source>
</evidence>
<dbReference type="Gene3D" id="3.40.50.1820">
    <property type="entry name" value="alpha/beta hydrolase"/>
    <property type="match status" value="1"/>
</dbReference>
<dbReference type="AlphaFoldDB" id="A0AAN8A576"/>
<comment type="similarity">
    <text evidence="1">Belongs to the AB hydrolase superfamily. Lipase family.</text>
</comment>
<dbReference type="SUPFAM" id="SSF53474">
    <property type="entry name" value="alpha/beta-Hydrolases"/>
    <property type="match status" value="1"/>
</dbReference>
<dbReference type="PANTHER" id="PTHR34853:SF1">
    <property type="entry name" value="LIPASE 5"/>
    <property type="match status" value="1"/>
</dbReference>
<dbReference type="PANTHER" id="PTHR34853">
    <property type="match status" value="1"/>
</dbReference>
<protein>
    <recommendedName>
        <fullName evidence="4">Triacylglycerol lipase</fullName>
    </recommendedName>
</protein>
<evidence type="ECO:0008006" key="4">
    <source>
        <dbReference type="Google" id="ProtNLM"/>
    </source>
</evidence>
<dbReference type="Proteomes" id="UP001310594">
    <property type="component" value="Unassembled WGS sequence"/>
</dbReference>
<dbReference type="EMBL" id="JAVRQU010000002">
    <property type="protein sequence ID" value="KAK5706691.1"/>
    <property type="molecule type" value="Genomic_DNA"/>
</dbReference>
<gene>
    <name evidence="2" type="ORF">LTR97_001681</name>
</gene>
<dbReference type="InterPro" id="IPR005152">
    <property type="entry name" value="Lipase_secreted"/>
</dbReference>
<dbReference type="Pfam" id="PF03583">
    <property type="entry name" value="LIP"/>
    <property type="match status" value="1"/>
</dbReference>
<dbReference type="Gene3D" id="1.10.260.130">
    <property type="match status" value="1"/>
</dbReference>
<sequence>MQLLLGSLTACLALSVSTSLAWSLRPHGATQELASDFPDPNIDPFYQAPGNIASYSNGEVIRHRAVATTLVGRAVESYQVFYRTTDAQGDAIGTVATILAPTNPNLPPKVFSYQAAEDALNLDCAPSWGWVNKSSALEYYYQSDAPVLAQWVLAQGYYFVSSDFEGPDAAWLVGLTEGRATLDGIRATINHFHLPVSQTSIGLWGYSGGAHATAWAGSLAATYAPELNIVGAAFGGTPTDLSLASTVIGGGIAALLSGAGLIGLASGRPDLNATLNTLLTPYGVEVVTKLRAPNICVNANLATFADVNFTRMFTENPWTNPAIAKIVADESLLSNASSLPVPVPKFPRFQFHGTSDKTIPYIIEAQYVAQQCAAGADIRFFSLPDQDHGPAYMNSIPGAAQFILDAFAGTLGNVACGANVTVPSIGSAEAVDLLGVNSNVLVGALLAALTAEPAA</sequence>
<dbReference type="GO" id="GO:0016042">
    <property type="term" value="P:lipid catabolic process"/>
    <property type="evidence" value="ECO:0007669"/>
    <property type="project" value="UniProtKB-UniRule"/>
</dbReference>
<dbReference type="PIRSF" id="PIRSF029171">
    <property type="entry name" value="Esterase_LipA"/>
    <property type="match status" value="1"/>
</dbReference>